<comment type="caution">
    <text evidence="1">The sequence shown here is derived from an EMBL/GenBank/DDBJ whole genome shotgun (WGS) entry which is preliminary data.</text>
</comment>
<dbReference type="AlphaFoldDB" id="A0A9W7MFD0"/>
<evidence type="ECO:0000313" key="1">
    <source>
        <dbReference type="EMBL" id="GMI96110.1"/>
    </source>
</evidence>
<evidence type="ECO:0008006" key="3">
    <source>
        <dbReference type="Google" id="ProtNLM"/>
    </source>
</evidence>
<dbReference type="EMBL" id="BSYR01000028">
    <property type="protein sequence ID" value="GMI96110.1"/>
    <property type="molecule type" value="Genomic_DNA"/>
</dbReference>
<keyword evidence="2" id="KW-1185">Reference proteome</keyword>
<name>A0A9W7MFD0_HIBTR</name>
<gene>
    <name evidence="1" type="ORF">HRI_003280300</name>
</gene>
<dbReference type="PANTHER" id="PTHR10562">
    <property type="entry name" value="SMALL UBIQUITIN-RELATED MODIFIER"/>
    <property type="match status" value="1"/>
</dbReference>
<protein>
    <recommendedName>
        <fullName evidence="3">Rad60/SUMO-like domain-containing protein</fullName>
    </recommendedName>
</protein>
<dbReference type="Gene3D" id="3.10.20.90">
    <property type="entry name" value="Phosphatidylinositol 3-kinase Catalytic Subunit, Chain A, domain 1"/>
    <property type="match status" value="1"/>
</dbReference>
<proteinExistence type="predicted"/>
<dbReference type="Proteomes" id="UP001165190">
    <property type="component" value="Unassembled WGS sequence"/>
</dbReference>
<reference evidence="1" key="1">
    <citation type="submission" date="2023-05" db="EMBL/GenBank/DDBJ databases">
        <title>Genome and transcriptome analyses reveal genes involved in the formation of fine ridges on petal epidermal cells in Hibiscus trionum.</title>
        <authorList>
            <person name="Koshimizu S."/>
            <person name="Masuda S."/>
            <person name="Ishii T."/>
            <person name="Shirasu K."/>
            <person name="Hoshino A."/>
            <person name="Arita M."/>
        </authorList>
    </citation>
    <scope>NUCLEOTIDE SEQUENCE</scope>
    <source>
        <strain evidence="1">Hamamatsu line</strain>
    </source>
</reference>
<accession>A0A9W7MFD0</accession>
<dbReference type="SUPFAM" id="SSF54236">
    <property type="entry name" value="Ubiquitin-like"/>
    <property type="match status" value="1"/>
</dbReference>
<organism evidence="1 2">
    <name type="scientific">Hibiscus trionum</name>
    <name type="common">Flower of an hour</name>
    <dbReference type="NCBI Taxonomy" id="183268"/>
    <lineage>
        <taxon>Eukaryota</taxon>
        <taxon>Viridiplantae</taxon>
        <taxon>Streptophyta</taxon>
        <taxon>Embryophyta</taxon>
        <taxon>Tracheophyta</taxon>
        <taxon>Spermatophyta</taxon>
        <taxon>Magnoliopsida</taxon>
        <taxon>eudicotyledons</taxon>
        <taxon>Gunneridae</taxon>
        <taxon>Pentapetalae</taxon>
        <taxon>rosids</taxon>
        <taxon>malvids</taxon>
        <taxon>Malvales</taxon>
        <taxon>Malvaceae</taxon>
        <taxon>Malvoideae</taxon>
        <taxon>Hibiscus</taxon>
    </lineage>
</organism>
<sequence length="140" mass="15532">MISLLFSSFKPTLPLFAPFHFHTLSRLHLKMSQTGSNGGGGGGAGGSGSGQIINCVDRSQRRIVIHITGQDGTRLTFTIPRKLKLSVLFHNYCTRKQFDYRTARFFHEGLRVLGRYSSAQLNLEDEAEINCMLHQTGGGF</sequence>
<dbReference type="InterPro" id="IPR029071">
    <property type="entry name" value="Ubiquitin-like_domsf"/>
</dbReference>
<dbReference type="OrthoDB" id="442921at2759"/>
<evidence type="ECO:0000313" key="2">
    <source>
        <dbReference type="Proteomes" id="UP001165190"/>
    </source>
</evidence>